<evidence type="ECO:0000256" key="1">
    <source>
        <dbReference type="SAM" id="MobiDB-lite"/>
    </source>
</evidence>
<dbReference type="RefSeq" id="WP_163889621.1">
    <property type="nucleotide sequence ID" value="NZ_JAAFYS010000001.1"/>
</dbReference>
<dbReference type="Proteomes" id="UP000474757">
    <property type="component" value="Unassembled WGS sequence"/>
</dbReference>
<reference evidence="2 3" key="1">
    <citation type="submission" date="2020-02" db="EMBL/GenBank/DDBJ databases">
        <title>Pseudoroseicyclus tamarix, sp. nov., isolated from offshore sediment of a Tamarix chinensis forest.</title>
        <authorList>
            <person name="Gai Y."/>
        </authorList>
    </citation>
    <scope>NUCLEOTIDE SEQUENCE [LARGE SCALE GENOMIC DNA]</scope>
    <source>
        <strain evidence="2 3">CLL3-39</strain>
    </source>
</reference>
<gene>
    <name evidence="2" type="ORF">GZA08_02390</name>
</gene>
<accession>A0A6B2JWT2</accession>
<name>A0A6B2JWT2_9RHOB</name>
<feature type="compositionally biased region" description="Basic and acidic residues" evidence="1">
    <location>
        <begin position="63"/>
        <end position="82"/>
    </location>
</feature>
<dbReference type="EMBL" id="JAAGAB010000001">
    <property type="protein sequence ID" value="NDU99821.1"/>
    <property type="molecule type" value="Genomic_DNA"/>
</dbReference>
<evidence type="ECO:0000313" key="3">
    <source>
        <dbReference type="Proteomes" id="UP000474757"/>
    </source>
</evidence>
<dbReference type="AlphaFoldDB" id="A0A6B2JWT2"/>
<proteinExistence type="predicted"/>
<keyword evidence="3" id="KW-1185">Reference proteome</keyword>
<feature type="region of interest" description="Disordered" evidence="1">
    <location>
        <begin position="63"/>
        <end position="93"/>
    </location>
</feature>
<evidence type="ECO:0000313" key="2">
    <source>
        <dbReference type="EMBL" id="NDU99821.1"/>
    </source>
</evidence>
<protein>
    <submittedName>
        <fullName evidence="2">Uncharacterized protein</fullName>
    </submittedName>
</protein>
<organism evidence="2 3">
    <name type="scientific">Pseudoroseicyclus tamaricis</name>
    <dbReference type="NCBI Taxonomy" id="2705421"/>
    <lineage>
        <taxon>Bacteria</taxon>
        <taxon>Pseudomonadati</taxon>
        <taxon>Pseudomonadota</taxon>
        <taxon>Alphaproteobacteria</taxon>
        <taxon>Rhodobacterales</taxon>
        <taxon>Paracoccaceae</taxon>
        <taxon>Pseudoroseicyclus</taxon>
    </lineage>
</organism>
<sequence length="143" mass="16132">MEADVLAEVLSMRPSTGRVPWPKPLPSFTGRISRGLEAQQRDIDAEPARVSAYRARLKAEYDSEMAELDRQSQREDEAEQRRFASLSPAQQEAERAEIRTFLKVLEERGLSVGDLFKGLSVSDTFYEVDREARARIARGGSES</sequence>
<comment type="caution">
    <text evidence="2">The sequence shown here is derived from an EMBL/GenBank/DDBJ whole genome shotgun (WGS) entry which is preliminary data.</text>
</comment>